<dbReference type="PROSITE" id="PS51257">
    <property type="entry name" value="PROKAR_LIPOPROTEIN"/>
    <property type="match status" value="1"/>
</dbReference>
<sequence>MRTTLSILVGLPMLLASCASPVLASGEDDRWVVPVGVGVVVAAGILHVLHRGSEEPETPKTRARDLVHYLATSEERRELDELGDAEVPAYLDRFFARRDPVAHAPENAFRSEYVSRFEYANRQFSELGRGWRSDRGWIYMLYGPPSERHRLDMIAASGRVGRPWKAVEIWEYDAPASDRQAASRLYAIVDEEVGAAHYLSMGRRTFLFVDRMGTGAFELEGSTEPGRRRVR</sequence>
<comment type="caution">
    <text evidence="4">The sequence shown here is derived from an EMBL/GenBank/DDBJ whole genome shotgun (WGS) entry which is preliminary data.</text>
</comment>
<evidence type="ECO:0000313" key="5">
    <source>
        <dbReference type="Proteomes" id="UP000739538"/>
    </source>
</evidence>
<dbReference type="Pfam" id="PF20094">
    <property type="entry name" value="GWxTD_dom"/>
    <property type="match status" value="1"/>
</dbReference>
<keyword evidence="1" id="KW-1133">Transmembrane helix</keyword>
<protein>
    <submittedName>
        <fullName evidence="4">GWxTD domain-containing protein</fullName>
    </submittedName>
</protein>
<keyword evidence="2" id="KW-0732">Signal</keyword>
<keyword evidence="1" id="KW-0472">Membrane</keyword>
<feature type="domain" description="GWxTD" evidence="3">
    <location>
        <begin position="66"/>
        <end position="147"/>
    </location>
</feature>
<gene>
    <name evidence="4" type="ORF">KDA27_18755</name>
</gene>
<reference evidence="4" key="1">
    <citation type="submission" date="2020-04" db="EMBL/GenBank/DDBJ databases">
        <authorList>
            <person name="Zhang T."/>
        </authorList>
    </citation>
    <scope>NUCLEOTIDE SEQUENCE</scope>
    <source>
        <strain evidence="4">HKST-UBA02</strain>
    </source>
</reference>
<evidence type="ECO:0000256" key="2">
    <source>
        <dbReference type="SAM" id="SignalP"/>
    </source>
</evidence>
<feature type="transmembrane region" description="Helical" evidence="1">
    <location>
        <begin position="31"/>
        <end position="49"/>
    </location>
</feature>
<proteinExistence type="predicted"/>
<name>A0A956NF61_UNCEI</name>
<dbReference type="AlphaFoldDB" id="A0A956NF61"/>
<feature type="signal peptide" evidence="2">
    <location>
        <begin position="1"/>
        <end position="24"/>
    </location>
</feature>
<dbReference type="InterPro" id="IPR030959">
    <property type="entry name" value="GWxTD_dom"/>
</dbReference>
<evidence type="ECO:0000259" key="3">
    <source>
        <dbReference type="Pfam" id="PF20094"/>
    </source>
</evidence>
<dbReference type="NCBIfam" id="TIGR04514">
    <property type="entry name" value="GWxTD_dom"/>
    <property type="match status" value="1"/>
</dbReference>
<evidence type="ECO:0000313" key="4">
    <source>
        <dbReference type="EMBL" id="MCA9757839.1"/>
    </source>
</evidence>
<feature type="chain" id="PRO_5036798495" evidence="2">
    <location>
        <begin position="25"/>
        <end position="231"/>
    </location>
</feature>
<reference evidence="4" key="2">
    <citation type="journal article" date="2021" name="Microbiome">
        <title>Successional dynamics and alternative stable states in a saline activated sludge microbial community over 9 years.</title>
        <authorList>
            <person name="Wang Y."/>
            <person name="Ye J."/>
            <person name="Ju F."/>
            <person name="Liu L."/>
            <person name="Boyd J.A."/>
            <person name="Deng Y."/>
            <person name="Parks D.H."/>
            <person name="Jiang X."/>
            <person name="Yin X."/>
            <person name="Woodcroft B.J."/>
            <person name="Tyson G.W."/>
            <person name="Hugenholtz P."/>
            <person name="Polz M.F."/>
            <person name="Zhang T."/>
        </authorList>
    </citation>
    <scope>NUCLEOTIDE SEQUENCE</scope>
    <source>
        <strain evidence="4">HKST-UBA02</strain>
    </source>
</reference>
<accession>A0A956NF61</accession>
<keyword evidence="1" id="KW-0812">Transmembrane</keyword>
<organism evidence="4 5">
    <name type="scientific">Eiseniibacteriota bacterium</name>
    <dbReference type="NCBI Taxonomy" id="2212470"/>
    <lineage>
        <taxon>Bacteria</taxon>
        <taxon>Candidatus Eiseniibacteriota</taxon>
    </lineage>
</organism>
<evidence type="ECO:0000256" key="1">
    <source>
        <dbReference type="SAM" id="Phobius"/>
    </source>
</evidence>
<dbReference type="EMBL" id="JAGQHS010000123">
    <property type="protein sequence ID" value="MCA9757839.1"/>
    <property type="molecule type" value="Genomic_DNA"/>
</dbReference>
<dbReference type="Proteomes" id="UP000739538">
    <property type="component" value="Unassembled WGS sequence"/>
</dbReference>